<reference evidence="1" key="1">
    <citation type="submission" date="2023-02" db="EMBL/GenBank/DDBJ databases">
        <title>Actinokineospora globicatena NBRC 15670.</title>
        <authorList>
            <person name="Ichikawa N."/>
            <person name="Sato H."/>
            <person name="Tonouchi N."/>
        </authorList>
    </citation>
    <scope>NUCLEOTIDE SEQUENCE</scope>
    <source>
        <strain evidence="1">NBRC 15670</strain>
    </source>
</reference>
<dbReference type="EMBL" id="BSSD01000001">
    <property type="protein sequence ID" value="GLW89556.1"/>
    <property type="molecule type" value="Genomic_DNA"/>
</dbReference>
<sequence length="133" mass="14528">MLSYSFLLDRLPPAADLHRAIADLYGVDPARVHVGRLYEDDGGPPATVSCTYAPLPGGDFPWRLDIGADDTVTGPSEPATATALAHRFSLRALLSLDAPSDEYWRLITPTEDHQVPLNLDEMDHDRYVLAVTG</sequence>
<organism evidence="1 2">
    <name type="scientific">Actinokineospora globicatena</name>
    <dbReference type="NCBI Taxonomy" id="103729"/>
    <lineage>
        <taxon>Bacteria</taxon>
        <taxon>Bacillati</taxon>
        <taxon>Actinomycetota</taxon>
        <taxon>Actinomycetes</taxon>
        <taxon>Pseudonocardiales</taxon>
        <taxon>Pseudonocardiaceae</taxon>
        <taxon>Actinokineospora</taxon>
    </lineage>
</organism>
<comment type="caution">
    <text evidence="1">The sequence shown here is derived from an EMBL/GenBank/DDBJ whole genome shotgun (WGS) entry which is preliminary data.</text>
</comment>
<proteinExistence type="predicted"/>
<evidence type="ECO:0000313" key="1">
    <source>
        <dbReference type="EMBL" id="GLW89556.1"/>
    </source>
</evidence>
<keyword evidence="2" id="KW-1185">Reference proteome</keyword>
<gene>
    <name evidence="1" type="ORF">Aglo03_03720</name>
</gene>
<accession>A0A9W6V832</accession>
<name>A0A9W6V832_9PSEU</name>
<evidence type="ECO:0000313" key="2">
    <source>
        <dbReference type="Proteomes" id="UP001165042"/>
    </source>
</evidence>
<protein>
    <submittedName>
        <fullName evidence="1">Uncharacterized protein</fullName>
    </submittedName>
</protein>
<dbReference type="AlphaFoldDB" id="A0A9W6V832"/>
<dbReference type="Proteomes" id="UP001165042">
    <property type="component" value="Unassembled WGS sequence"/>
</dbReference>
<dbReference type="RefSeq" id="WP_285606918.1">
    <property type="nucleotide sequence ID" value="NZ_BSSD01000001.1"/>
</dbReference>